<reference evidence="3" key="1">
    <citation type="journal article" date="2019" name="Int. J. Syst. Evol. Microbiol.">
        <title>The Global Catalogue of Microorganisms (GCM) 10K type strain sequencing project: providing services to taxonomists for standard genome sequencing and annotation.</title>
        <authorList>
            <consortium name="The Broad Institute Genomics Platform"/>
            <consortium name="The Broad Institute Genome Sequencing Center for Infectious Disease"/>
            <person name="Wu L."/>
            <person name="Ma J."/>
        </authorList>
    </citation>
    <scope>NUCLEOTIDE SEQUENCE [LARGE SCALE GENOMIC DNA]</scope>
    <source>
        <strain evidence="3">NBRC 108730</strain>
    </source>
</reference>
<dbReference type="InterPro" id="IPR035965">
    <property type="entry name" value="PAS-like_dom_sf"/>
</dbReference>
<dbReference type="EMBL" id="BSUZ01000001">
    <property type="protein sequence ID" value="GMA84872.1"/>
    <property type="molecule type" value="Genomic_DNA"/>
</dbReference>
<comment type="caution">
    <text evidence="2">The sequence shown here is derived from an EMBL/GenBank/DDBJ whole genome shotgun (WGS) entry which is preliminary data.</text>
</comment>
<evidence type="ECO:0000313" key="3">
    <source>
        <dbReference type="Proteomes" id="UP001157017"/>
    </source>
</evidence>
<evidence type="ECO:0000313" key="2">
    <source>
        <dbReference type="EMBL" id="GMA84872.1"/>
    </source>
</evidence>
<dbReference type="SUPFAM" id="SSF55785">
    <property type="entry name" value="PYP-like sensor domain (PAS domain)"/>
    <property type="match status" value="1"/>
</dbReference>
<evidence type="ECO:0000256" key="1">
    <source>
        <dbReference type="SAM" id="MobiDB-lite"/>
    </source>
</evidence>
<dbReference type="Proteomes" id="UP001157017">
    <property type="component" value="Unassembled WGS sequence"/>
</dbReference>
<accession>A0ABQ6JD98</accession>
<organism evidence="2 3">
    <name type="scientific">Angustibacter aerolatus</name>
    <dbReference type="NCBI Taxonomy" id="1162965"/>
    <lineage>
        <taxon>Bacteria</taxon>
        <taxon>Bacillati</taxon>
        <taxon>Actinomycetota</taxon>
        <taxon>Actinomycetes</taxon>
        <taxon>Kineosporiales</taxon>
        <taxon>Kineosporiaceae</taxon>
    </lineage>
</organism>
<name>A0ABQ6JD98_9ACTN</name>
<sequence length="272" mass="29266">MTDHPQIDRFLDGLGEQRARLLRLVGPDADPGEPGRRASASWCSRLVVAEEEPAGAARGACSRPCARCCAARASATSLLGAAEDAHVVTDDQGLVLSVNRAAERLVRQPLARRTPRPLATWFVLDDRHAVRTALGAARDGRDVLPLTPVRLARAGAPDLPVSLEVTRAVEPRTGRTVLRWHLHEPGDRAARPRRAAGAGPAPGRRRRRPGVLALVQEPGRPLGGRPRGRPARSPPAGGRGRRRAWCRVPTVRCSPSACAATRATPWRRPTST</sequence>
<protein>
    <recommendedName>
        <fullName evidence="4">PAS domain-containing protein</fullName>
    </recommendedName>
</protein>
<keyword evidence="3" id="KW-1185">Reference proteome</keyword>
<dbReference type="Gene3D" id="3.30.450.20">
    <property type="entry name" value="PAS domain"/>
    <property type="match status" value="1"/>
</dbReference>
<proteinExistence type="predicted"/>
<evidence type="ECO:0008006" key="4">
    <source>
        <dbReference type="Google" id="ProtNLM"/>
    </source>
</evidence>
<dbReference type="InterPro" id="IPR000014">
    <property type="entry name" value="PAS"/>
</dbReference>
<dbReference type="CDD" id="cd00130">
    <property type="entry name" value="PAS"/>
    <property type="match status" value="1"/>
</dbReference>
<gene>
    <name evidence="2" type="ORF">GCM10025868_01220</name>
</gene>
<feature type="region of interest" description="Disordered" evidence="1">
    <location>
        <begin position="183"/>
        <end position="243"/>
    </location>
</feature>